<sequence>MNQLQFEYAGIWRRSCAHIIDGFLLQITLIVIGSVFFGIDFISLYSETWRNIVEYNSDEIQITKVENFANTTHSIMAWIYYPLFNSSTMQATPGKYLLKLKLITIEGNKLTLLRAIARELAMVASAVLIMLFMLLIVAFFIDLEAILALLLVLLGATAIILAIPIIITKEKKGFHDMICNTRVIRR</sequence>
<dbReference type="Pfam" id="PF06271">
    <property type="entry name" value="RDD"/>
    <property type="match status" value="1"/>
</dbReference>
<dbReference type="EMBL" id="CP112932">
    <property type="protein sequence ID" value="WPY01041.1"/>
    <property type="molecule type" value="Genomic_DNA"/>
</dbReference>
<dbReference type="InterPro" id="IPR010432">
    <property type="entry name" value="RDD"/>
</dbReference>
<evidence type="ECO:0000256" key="1">
    <source>
        <dbReference type="ARBA" id="ARBA00004651"/>
    </source>
</evidence>
<evidence type="ECO:0000313" key="9">
    <source>
        <dbReference type="Proteomes" id="UP001326613"/>
    </source>
</evidence>
<gene>
    <name evidence="8" type="ORF">Trichorick_00934</name>
</gene>
<feature type="transmembrane region" description="Helical" evidence="6">
    <location>
        <begin position="23"/>
        <end position="45"/>
    </location>
</feature>
<evidence type="ECO:0000256" key="4">
    <source>
        <dbReference type="ARBA" id="ARBA00022989"/>
    </source>
</evidence>
<keyword evidence="4 6" id="KW-1133">Transmembrane helix</keyword>
<dbReference type="PANTHER" id="PTHR36115">
    <property type="entry name" value="PROLINE-RICH ANTIGEN HOMOLOG-RELATED"/>
    <property type="match status" value="1"/>
</dbReference>
<evidence type="ECO:0000256" key="5">
    <source>
        <dbReference type="ARBA" id="ARBA00023136"/>
    </source>
</evidence>
<evidence type="ECO:0000256" key="3">
    <source>
        <dbReference type="ARBA" id="ARBA00022692"/>
    </source>
</evidence>
<protein>
    <submittedName>
        <fullName evidence="8">RDD family protein</fullName>
    </submittedName>
</protein>
<feature type="transmembrane region" description="Helical" evidence="6">
    <location>
        <begin position="147"/>
        <end position="167"/>
    </location>
</feature>
<name>A0ABZ0UTD3_9RICK</name>
<feature type="transmembrane region" description="Helical" evidence="6">
    <location>
        <begin position="120"/>
        <end position="141"/>
    </location>
</feature>
<accession>A0ABZ0UTD3</accession>
<reference evidence="8 9" key="1">
    <citation type="submission" date="2022-10" db="EMBL/GenBank/DDBJ databases">
        <title>Host association and intracellularity evolved multiple times independently in the Rickettsiales.</title>
        <authorList>
            <person name="Castelli M."/>
            <person name="Nardi T."/>
            <person name="Gammuto L."/>
            <person name="Bellinzona G."/>
            <person name="Sabaneyeva E."/>
            <person name="Potekhin A."/>
            <person name="Serra V."/>
            <person name="Petroni G."/>
            <person name="Sassera D."/>
        </authorList>
    </citation>
    <scope>NUCLEOTIDE SEQUENCE [LARGE SCALE GENOMIC DNA]</scope>
    <source>
        <strain evidence="8 9">Kr 154-4</strain>
    </source>
</reference>
<dbReference type="Proteomes" id="UP001326613">
    <property type="component" value="Chromosome"/>
</dbReference>
<evidence type="ECO:0000256" key="2">
    <source>
        <dbReference type="ARBA" id="ARBA00022475"/>
    </source>
</evidence>
<proteinExistence type="predicted"/>
<comment type="subcellular location">
    <subcellularLocation>
        <location evidence="1">Cell membrane</location>
        <topology evidence="1">Multi-pass membrane protein</topology>
    </subcellularLocation>
</comment>
<organism evidence="8 9">
    <name type="scientific">Candidatus Trichorickettsia mobilis</name>
    <dbReference type="NCBI Taxonomy" id="1346319"/>
    <lineage>
        <taxon>Bacteria</taxon>
        <taxon>Pseudomonadati</taxon>
        <taxon>Pseudomonadota</taxon>
        <taxon>Alphaproteobacteria</taxon>
        <taxon>Rickettsiales</taxon>
        <taxon>Rickettsiaceae</taxon>
        <taxon>Rickettsieae</taxon>
        <taxon>Candidatus Trichorickettsia</taxon>
    </lineage>
</organism>
<keyword evidence="9" id="KW-1185">Reference proteome</keyword>
<dbReference type="PANTHER" id="PTHR36115:SF6">
    <property type="entry name" value="PROLINE-RICH ANTIGEN HOMOLOG"/>
    <property type="match status" value="1"/>
</dbReference>
<dbReference type="RefSeq" id="WP_323737852.1">
    <property type="nucleotide sequence ID" value="NZ_CP112932.1"/>
</dbReference>
<evidence type="ECO:0000313" key="8">
    <source>
        <dbReference type="EMBL" id="WPY01041.1"/>
    </source>
</evidence>
<evidence type="ECO:0000256" key="6">
    <source>
        <dbReference type="SAM" id="Phobius"/>
    </source>
</evidence>
<keyword evidence="3 6" id="KW-0812">Transmembrane</keyword>
<dbReference type="InterPro" id="IPR051791">
    <property type="entry name" value="Pra-immunoreactive"/>
</dbReference>
<keyword evidence="2" id="KW-1003">Cell membrane</keyword>
<feature type="domain" description="RDD" evidence="7">
    <location>
        <begin position="8"/>
        <end position="180"/>
    </location>
</feature>
<evidence type="ECO:0000259" key="7">
    <source>
        <dbReference type="Pfam" id="PF06271"/>
    </source>
</evidence>
<keyword evidence="5 6" id="KW-0472">Membrane</keyword>